<dbReference type="Proteomes" id="UP000539372">
    <property type="component" value="Unassembled WGS sequence"/>
</dbReference>
<evidence type="ECO:0000313" key="1">
    <source>
        <dbReference type="EMBL" id="NMM46562.1"/>
    </source>
</evidence>
<protein>
    <submittedName>
        <fullName evidence="1">Uncharacterized protein</fullName>
    </submittedName>
</protein>
<organism evidence="1 2">
    <name type="scientific">Pacificispira spongiicola</name>
    <dbReference type="NCBI Taxonomy" id="2729598"/>
    <lineage>
        <taxon>Bacteria</taxon>
        <taxon>Pseudomonadati</taxon>
        <taxon>Pseudomonadota</taxon>
        <taxon>Alphaproteobacteria</taxon>
        <taxon>Rhodospirillales</taxon>
        <taxon>Rhodospirillaceae</taxon>
        <taxon>Pacificispira</taxon>
    </lineage>
</organism>
<dbReference type="RefSeq" id="WP_169626958.1">
    <property type="nucleotide sequence ID" value="NZ_JABBNT010000006.1"/>
</dbReference>
<gene>
    <name evidence="1" type="ORF">HH303_18875</name>
</gene>
<name>A0A7Y0E3G4_9PROT</name>
<evidence type="ECO:0000313" key="2">
    <source>
        <dbReference type="Proteomes" id="UP000539372"/>
    </source>
</evidence>
<keyword evidence="2" id="KW-1185">Reference proteome</keyword>
<reference evidence="1 2" key="1">
    <citation type="submission" date="2020-04" db="EMBL/GenBank/DDBJ databases">
        <title>Rhodospirillaceae bacterium KN72 isolated from deep sea.</title>
        <authorList>
            <person name="Zhang D.-C."/>
        </authorList>
    </citation>
    <scope>NUCLEOTIDE SEQUENCE [LARGE SCALE GENOMIC DNA]</scope>
    <source>
        <strain evidence="1 2">KN72</strain>
    </source>
</reference>
<comment type="caution">
    <text evidence="1">The sequence shown here is derived from an EMBL/GenBank/DDBJ whole genome shotgun (WGS) entry which is preliminary data.</text>
</comment>
<dbReference type="EMBL" id="JABBNT010000006">
    <property type="protein sequence ID" value="NMM46562.1"/>
    <property type="molecule type" value="Genomic_DNA"/>
</dbReference>
<accession>A0A7Y0E3G4</accession>
<dbReference type="AlphaFoldDB" id="A0A7Y0E3G4"/>
<sequence>MDIRRATEIPSDDTDHATVVKYIAPSDQRVTHYLTGSVARDGKVVFLQPEFGRYDIEADAIQAATEFAEAYGLNEVVLVDQT</sequence>
<proteinExistence type="predicted"/>